<proteinExistence type="predicted"/>
<evidence type="ECO:0000313" key="2">
    <source>
        <dbReference type="EMBL" id="QJA59301.1"/>
    </source>
</evidence>
<name>A0A6M3IPU6_9ZZZZ</name>
<accession>A0A6M3IPU6</accession>
<dbReference type="EMBL" id="MT141364">
    <property type="protein sequence ID" value="QJA59301.1"/>
    <property type="molecule type" value="Genomic_DNA"/>
</dbReference>
<reference evidence="2" key="1">
    <citation type="submission" date="2020-03" db="EMBL/GenBank/DDBJ databases">
        <title>The deep terrestrial virosphere.</title>
        <authorList>
            <person name="Holmfeldt K."/>
            <person name="Nilsson E."/>
            <person name="Simone D."/>
            <person name="Lopez-Fernandez M."/>
            <person name="Wu X."/>
            <person name="de Brujin I."/>
            <person name="Lundin D."/>
            <person name="Andersson A."/>
            <person name="Bertilsson S."/>
            <person name="Dopson M."/>
        </authorList>
    </citation>
    <scope>NUCLEOTIDE SEQUENCE</scope>
    <source>
        <strain evidence="2">MM415B01315</strain>
    </source>
</reference>
<gene>
    <name evidence="2" type="ORF">MM415B01315_0010</name>
</gene>
<protein>
    <submittedName>
        <fullName evidence="2">Uncharacterized protein</fullName>
    </submittedName>
</protein>
<evidence type="ECO:0000256" key="1">
    <source>
        <dbReference type="SAM" id="MobiDB-lite"/>
    </source>
</evidence>
<dbReference type="AlphaFoldDB" id="A0A6M3IPU6"/>
<feature type="region of interest" description="Disordered" evidence="1">
    <location>
        <begin position="97"/>
        <end position="124"/>
    </location>
</feature>
<feature type="compositionally biased region" description="Basic residues" evidence="1">
    <location>
        <begin position="104"/>
        <end position="115"/>
    </location>
</feature>
<sequence length="145" mass="16241">MYTNLKPYNPCLYAPSKKPLAVGDLVILLENPRGFCAEIVQLNPSSVIVRFLDSDISSTRMFLKNEVIQTGKTPYDLISQYLPTAVELANALTKERSMPDFGRVKSKTKGGKKPKTPKDLTPEQKKVLARLVMMKLKELKKGDLT</sequence>
<organism evidence="2">
    <name type="scientific">viral metagenome</name>
    <dbReference type="NCBI Taxonomy" id="1070528"/>
    <lineage>
        <taxon>unclassified sequences</taxon>
        <taxon>metagenomes</taxon>
        <taxon>organismal metagenomes</taxon>
    </lineage>
</organism>